<dbReference type="PANTHER" id="PTHR43482:SF1">
    <property type="entry name" value="PROTEIN AST1-RELATED"/>
    <property type="match status" value="1"/>
</dbReference>
<feature type="domain" description="Enoyl reductase (ER)" evidence="1">
    <location>
        <begin position="11"/>
        <end position="306"/>
    </location>
</feature>
<dbReference type="SUPFAM" id="SSF51735">
    <property type="entry name" value="NAD(P)-binding Rossmann-fold domains"/>
    <property type="match status" value="1"/>
</dbReference>
<dbReference type="Gene3D" id="3.40.50.720">
    <property type="entry name" value="NAD(P)-binding Rossmann-like Domain"/>
    <property type="match status" value="1"/>
</dbReference>
<gene>
    <name evidence="2" type="ORF">SAMN04490239_0125</name>
</gene>
<evidence type="ECO:0000313" key="2">
    <source>
        <dbReference type="EMBL" id="SEB29651.1"/>
    </source>
</evidence>
<dbReference type="AlphaFoldDB" id="A0A1H4I6T6"/>
<dbReference type="Gene3D" id="3.90.180.10">
    <property type="entry name" value="Medium-chain alcohol dehydrogenases, catalytic domain"/>
    <property type="match status" value="1"/>
</dbReference>
<sequence length="312" mass="32850">MNRAVTVSRFGGPEVIEVVKISMPHPGPGEARVKVEAASVHPVDLETRAGRYGELPEPSGRLVLGWDYAGRIDAVGPHVDASLVGITVTGWRYWFDTREGTQADYIVVPIESATPCPSSLSPAALTTLPLNGNTAFQALELLGLQRGDTLAILGAAGGIGGFAMDLAVHRGIAVAGIADDSDRNFIEGRGGHFISRTSRDVAGCLRRALRGPADALIATAPVDRSVLAGIEPGGAAVSAVGERPANSGLDWRFLNAHPNTDQTVELVRMAERGEIALRVAGTIPFEDAAEAHRAAARPGTRGRYVLTSTERR</sequence>
<dbReference type="Proteomes" id="UP000183561">
    <property type="component" value="Unassembled WGS sequence"/>
</dbReference>
<evidence type="ECO:0000313" key="3">
    <source>
        <dbReference type="Proteomes" id="UP000183561"/>
    </source>
</evidence>
<dbReference type="PANTHER" id="PTHR43482">
    <property type="entry name" value="PROTEIN AST1-RELATED"/>
    <property type="match status" value="1"/>
</dbReference>
<dbReference type="SMART" id="SM00829">
    <property type="entry name" value="PKS_ER"/>
    <property type="match status" value="1"/>
</dbReference>
<dbReference type="InterPro" id="IPR036291">
    <property type="entry name" value="NAD(P)-bd_dom_sf"/>
</dbReference>
<evidence type="ECO:0000259" key="1">
    <source>
        <dbReference type="SMART" id="SM00829"/>
    </source>
</evidence>
<protein>
    <submittedName>
        <fullName evidence="2">NADPH:quinone reductase</fullName>
    </submittedName>
</protein>
<name>A0A1H4I6T6_9NOCA</name>
<accession>A0A1H4I6T6</accession>
<dbReference type="Pfam" id="PF08240">
    <property type="entry name" value="ADH_N"/>
    <property type="match status" value="1"/>
</dbReference>
<proteinExistence type="predicted"/>
<keyword evidence="3" id="KW-1185">Reference proteome</keyword>
<reference evidence="3" key="1">
    <citation type="submission" date="2016-10" db="EMBL/GenBank/DDBJ databases">
        <authorList>
            <person name="Varghese N."/>
            <person name="Submissions S."/>
        </authorList>
    </citation>
    <scope>NUCLEOTIDE SEQUENCE [LARGE SCALE GENOMIC DNA]</scope>
    <source>
        <strain evidence="3">DSM 44498</strain>
    </source>
</reference>
<dbReference type="SUPFAM" id="SSF50129">
    <property type="entry name" value="GroES-like"/>
    <property type="match status" value="1"/>
</dbReference>
<dbReference type="GO" id="GO:0016491">
    <property type="term" value="F:oxidoreductase activity"/>
    <property type="evidence" value="ECO:0007669"/>
    <property type="project" value="InterPro"/>
</dbReference>
<dbReference type="InterPro" id="IPR020843">
    <property type="entry name" value="ER"/>
</dbReference>
<dbReference type="Pfam" id="PF13602">
    <property type="entry name" value="ADH_zinc_N_2"/>
    <property type="match status" value="1"/>
</dbReference>
<dbReference type="InterPro" id="IPR052585">
    <property type="entry name" value="Lipid_raft_assoc_Zn_ADH"/>
</dbReference>
<dbReference type="InterPro" id="IPR013154">
    <property type="entry name" value="ADH-like_N"/>
</dbReference>
<dbReference type="CDD" id="cd05289">
    <property type="entry name" value="MDR_like_2"/>
    <property type="match status" value="1"/>
</dbReference>
<dbReference type="InterPro" id="IPR011032">
    <property type="entry name" value="GroES-like_sf"/>
</dbReference>
<dbReference type="EMBL" id="FNSV01000001">
    <property type="protein sequence ID" value="SEB29651.1"/>
    <property type="molecule type" value="Genomic_DNA"/>
</dbReference>
<organism evidence="2 3">
    <name type="scientific">Rhodococcus koreensis</name>
    <dbReference type="NCBI Taxonomy" id="99653"/>
    <lineage>
        <taxon>Bacteria</taxon>
        <taxon>Bacillati</taxon>
        <taxon>Actinomycetota</taxon>
        <taxon>Actinomycetes</taxon>
        <taxon>Mycobacteriales</taxon>
        <taxon>Nocardiaceae</taxon>
        <taxon>Rhodococcus</taxon>
    </lineage>
</organism>
<dbReference type="OrthoDB" id="9801186at2"/>